<dbReference type="OrthoDB" id="3549872at2759"/>
<evidence type="ECO:0000313" key="3">
    <source>
        <dbReference type="Proteomes" id="UP000562322"/>
    </source>
</evidence>
<dbReference type="Proteomes" id="UP000562322">
    <property type="component" value="Unassembled WGS sequence"/>
</dbReference>
<sequence>LAGLQQRLAEAMAELERQRHKAAGWQRQQQHLTAELHTLRTQVKVVREALERKGNTVFAEVVAVAQQHDSALRDAEEARAQLELVAEVQAAGQRALLEAQREARESREEREELRRL</sequence>
<dbReference type="AlphaFoldDB" id="A0A7L0WK86"/>
<proteinExistence type="predicted"/>
<evidence type="ECO:0000313" key="2">
    <source>
        <dbReference type="EMBL" id="NXL92031.1"/>
    </source>
</evidence>
<feature type="non-terminal residue" evidence="2">
    <location>
        <position position="1"/>
    </location>
</feature>
<gene>
    <name evidence="2" type="primary">Crocc_2</name>
    <name evidence="2" type="ORF">ALELAT_R15113</name>
</gene>
<dbReference type="EMBL" id="VXAV01008635">
    <property type="protein sequence ID" value="NXL92031.1"/>
    <property type="molecule type" value="Genomic_DNA"/>
</dbReference>
<accession>A0A7L0WK86</accession>
<keyword evidence="1" id="KW-0175">Coiled coil</keyword>
<evidence type="ECO:0000256" key="1">
    <source>
        <dbReference type="SAM" id="Coils"/>
    </source>
</evidence>
<reference evidence="2 3" key="1">
    <citation type="submission" date="2019-09" db="EMBL/GenBank/DDBJ databases">
        <title>Bird 10,000 Genomes (B10K) Project - Family phase.</title>
        <authorList>
            <person name="Zhang G."/>
        </authorList>
    </citation>
    <scope>NUCLEOTIDE SEQUENCE [LARGE SCALE GENOMIC DNA]</scope>
    <source>
        <strain evidence="2">B10K-DU-001-39</strain>
        <tissue evidence="2">Muscle</tissue>
    </source>
</reference>
<feature type="non-terminal residue" evidence="2">
    <location>
        <position position="116"/>
    </location>
</feature>
<name>A0A7L0WK86_ALELA</name>
<comment type="caution">
    <text evidence="2">The sequence shown here is derived from an EMBL/GenBank/DDBJ whole genome shotgun (WGS) entry which is preliminary data.</text>
</comment>
<organism evidence="2 3">
    <name type="scientific">Alectura lathami</name>
    <name type="common">Australian brush turkey</name>
    <dbReference type="NCBI Taxonomy" id="81907"/>
    <lineage>
        <taxon>Eukaryota</taxon>
        <taxon>Metazoa</taxon>
        <taxon>Chordata</taxon>
        <taxon>Craniata</taxon>
        <taxon>Vertebrata</taxon>
        <taxon>Euteleostomi</taxon>
        <taxon>Archelosauria</taxon>
        <taxon>Archosauria</taxon>
        <taxon>Dinosauria</taxon>
        <taxon>Saurischia</taxon>
        <taxon>Theropoda</taxon>
        <taxon>Coelurosauria</taxon>
        <taxon>Aves</taxon>
        <taxon>Neognathae</taxon>
        <taxon>Galloanserae</taxon>
        <taxon>Galliformes</taxon>
        <taxon>Megapodiidae</taxon>
        <taxon>Alectura</taxon>
    </lineage>
</organism>
<feature type="coiled-coil region" evidence="1">
    <location>
        <begin position="1"/>
        <end position="28"/>
    </location>
</feature>
<keyword evidence="3" id="KW-1185">Reference proteome</keyword>
<feature type="coiled-coil region" evidence="1">
    <location>
        <begin position="65"/>
        <end position="116"/>
    </location>
</feature>
<protein>
    <submittedName>
        <fullName evidence="2">CROCC protein</fullName>
    </submittedName>
</protein>